<feature type="compositionally biased region" description="Basic residues" evidence="19">
    <location>
        <begin position="493"/>
        <end position="509"/>
    </location>
</feature>
<keyword evidence="6" id="KW-0963">Cytoplasm</keyword>
<dbReference type="InterPro" id="IPR051272">
    <property type="entry name" value="RIO-type_Ser/Thr_kinase"/>
</dbReference>
<evidence type="ECO:0000256" key="6">
    <source>
        <dbReference type="ARBA" id="ARBA00022490"/>
    </source>
</evidence>
<feature type="region of interest" description="Disordered" evidence="19">
    <location>
        <begin position="429"/>
        <end position="509"/>
    </location>
</feature>
<evidence type="ECO:0000256" key="2">
    <source>
        <dbReference type="ARBA" id="ARBA00004496"/>
    </source>
</evidence>
<keyword evidence="14 18" id="KW-0067">ATP-binding</keyword>
<keyword evidence="10" id="KW-0479">Metal-binding</keyword>
<reference evidence="21 22" key="1">
    <citation type="submission" date="2024-02" db="EMBL/GenBank/DDBJ databases">
        <authorList>
            <person name="Daric V."/>
            <person name="Darras S."/>
        </authorList>
    </citation>
    <scope>NUCLEOTIDE SEQUENCE [LARGE SCALE GENOMIC DNA]</scope>
</reference>
<keyword evidence="15" id="KW-0460">Magnesium</keyword>
<feature type="compositionally biased region" description="Basic and acidic residues" evidence="19">
    <location>
        <begin position="451"/>
        <end position="460"/>
    </location>
</feature>
<dbReference type="Gene3D" id="1.10.510.10">
    <property type="entry name" value="Transferase(Phosphotransferase) domain 1"/>
    <property type="match status" value="1"/>
</dbReference>
<keyword evidence="7" id="KW-0690">Ribosome biogenesis</keyword>
<proteinExistence type="inferred from homology"/>
<evidence type="ECO:0000256" key="19">
    <source>
        <dbReference type="SAM" id="MobiDB-lite"/>
    </source>
</evidence>
<gene>
    <name evidence="21" type="ORF">CVLEPA_LOCUS6289</name>
</gene>
<dbReference type="SMART" id="SM00090">
    <property type="entry name" value="RIO"/>
    <property type="match status" value="1"/>
</dbReference>
<dbReference type="PROSITE" id="PS01245">
    <property type="entry name" value="RIO1"/>
    <property type="match status" value="1"/>
</dbReference>
<protein>
    <recommendedName>
        <fullName evidence="5 18">Serine/threonine-protein kinase RIO1</fullName>
        <ecNumber evidence="4 18">2.7.11.1</ecNumber>
    </recommendedName>
</protein>
<evidence type="ECO:0000256" key="17">
    <source>
        <dbReference type="ARBA" id="ARBA00048679"/>
    </source>
</evidence>
<evidence type="ECO:0000256" key="16">
    <source>
        <dbReference type="ARBA" id="ARBA00047899"/>
    </source>
</evidence>
<comment type="catalytic activity">
    <reaction evidence="17 18">
        <text>L-seryl-[protein] + ATP = O-phospho-L-seryl-[protein] + ADP + H(+)</text>
        <dbReference type="Rhea" id="RHEA:17989"/>
        <dbReference type="Rhea" id="RHEA-COMP:9863"/>
        <dbReference type="Rhea" id="RHEA-COMP:11604"/>
        <dbReference type="ChEBI" id="CHEBI:15378"/>
        <dbReference type="ChEBI" id="CHEBI:29999"/>
        <dbReference type="ChEBI" id="CHEBI:30616"/>
        <dbReference type="ChEBI" id="CHEBI:83421"/>
        <dbReference type="ChEBI" id="CHEBI:456216"/>
        <dbReference type="EC" id="2.7.11.1"/>
    </reaction>
</comment>
<evidence type="ECO:0000256" key="18">
    <source>
        <dbReference type="PIRNR" id="PIRNR038147"/>
    </source>
</evidence>
<evidence type="ECO:0000256" key="12">
    <source>
        <dbReference type="ARBA" id="ARBA00022777"/>
    </source>
</evidence>
<comment type="catalytic activity">
    <reaction evidence="16 18">
        <text>L-threonyl-[protein] + ATP = O-phospho-L-threonyl-[protein] + ADP + H(+)</text>
        <dbReference type="Rhea" id="RHEA:46608"/>
        <dbReference type="Rhea" id="RHEA-COMP:11060"/>
        <dbReference type="Rhea" id="RHEA-COMP:11605"/>
        <dbReference type="ChEBI" id="CHEBI:15378"/>
        <dbReference type="ChEBI" id="CHEBI:30013"/>
        <dbReference type="ChEBI" id="CHEBI:30616"/>
        <dbReference type="ChEBI" id="CHEBI:61977"/>
        <dbReference type="ChEBI" id="CHEBI:456216"/>
        <dbReference type="EC" id="2.7.11.1"/>
    </reaction>
</comment>
<dbReference type="EMBL" id="CAWYQH010000035">
    <property type="protein sequence ID" value="CAK8676864.1"/>
    <property type="molecule type" value="Genomic_DNA"/>
</dbReference>
<keyword evidence="8 18" id="KW-0723">Serine/threonine-protein kinase</keyword>
<feature type="domain" description="RIO kinase" evidence="20">
    <location>
        <begin position="100"/>
        <end position="337"/>
    </location>
</feature>
<evidence type="ECO:0000256" key="9">
    <source>
        <dbReference type="ARBA" id="ARBA00022679"/>
    </source>
</evidence>
<dbReference type="PIRSF" id="PIRSF038147">
    <property type="entry name" value="Ser/Thr_PK_RIO1"/>
    <property type="match status" value="1"/>
</dbReference>
<evidence type="ECO:0000256" key="8">
    <source>
        <dbReference type="ARBA" id="ARBA00022527"/>
    </source>
</evidence>
<keyword evidence="11 18" id="KW-0547">Nucleotide-binding</keyword>
<evidence type="ECO:0000256" key="5">
    <source>
        <dbReference type="ARBA" id="ARBA00016038"/>
    </source>
</evidence>
<feature type="compositionally biased region" description="Basic and acidic residues" evidence="19">
    <location>
        <begin position="467"/>
        <end position="492"/>
    </location>
</feature>
<evidence type="ECO:0000256" key="15">
    <source>
        <dbReference type="ARBA" id="ARBA00022842"/>
    </source>
</evidence>
<evidence type="ECO:0000256" key="7">
    <source>
        <dbReference type="ARBA" id="ARBA00022517"/>
    </source>
</evidence>
<keyword evidence="13" id="KW-0378">Hydrolase</keyword>
<dbReference type="CDD" id="cd05147">
    <property type="entry name" value="RIO1_euk"/>
    <property type="match status" value="1"/>
</dbReference>
<keyword evidence="22" id="KW-1185">Reference proteome</keyword>
<comment type="subcellular location">
    <subcellularLocation>
        <location evidence="2">Cytoplasm</location>
    </subcellularLocation>
</comment>
<name>A0ABP0FEG5_CLALP</name>
<accession>A0ABP0FEG5</accession>
<dbReference type="Gene3D" id="3.30.200.20">
    <property type="entry name" value="Phosphorylase Kinase, domain 1"/>
    <property type="match status" value="1"/>
</dbReference>
<evidence type="ECO:0000256" key="4">
    <source>
        <dbReference type="ARBA" id="ARBA00012513"/>
    </source>
</evidence>
<evidence type="ECO:0000313" key="21">
    <source>
        <dbReference type="EMBL" id="CAK8676864.1"/>
    </source>
</evidence>
<dbReference type="PANTHER" id="PTHR45723">
    <property type="entry name" value="SERINE/THREONINE-PROTEIN KINASE RIO1"/>
    <property type="match status" value="1"/>
</dbReference>
<dbReference type="Proteomes" id="UP001642483">
    <property type="component" value="Unassembled WGS sequence"/>
</dbReference>
<evidence type="ECO:0000256" key="3">
    <source>
        <dbReference type="ARBA" id="ARBA00009196"/>
    </source>
</evidence>
<dbReference type="SUPFAM" id="SSF56112">
    <property type="entry name" value="Protein kinase-like (PK-like)"/>
    <property type="match status" value="1"/>
</dbReference>
<organism evidence="21 22">
    <name type="scientific">Clavelina lepadiformis</name>
    <name type="common">Light-bulb sea squirt</name>
    <name type="synonym">Ascidia lepadiformis</name>
    <dbReference type="NCBI Taxonomy" id="159417"/>
    <lineage>
        <taxon>Eukaryota</taxon>
        <taxon>Metazoa</taxon>
        <taxon>Chordata</taxon>
        <taxon>Tunicata</taxon>
        <taxon>Ascidiacea</taxon>
        <taxon>Aplousobranchia</taxon>
        <taxon>Clavelinidae</taxon>
        <taxon>Clavelina</taxon>
    </lineage>
</organism>
<evidence type="ECO:0000313" key="22">
    <source>
        <dbReference type="Proteomes" id="UP001642483"/>
    </source>
</evidence>
<sequence length="509" mass="58956">MVHYEVVLGQFDDADEDKNMEESLFANDQEDDFMENEYDVLEDHLLSSAPVDGAMQPSATHFQPVDKVLSKYVDKIRLDAYEYGEFGVQQKVSLSKRIKDKSDRATIEQVLDPRTRIILFKMLSRNVVAEVNGVISTGKEANVYHATTVCGEHRAIKIYKTSILTFKDRDRYVTGEFRFRRGYCKGNPRKMVATWAEKETRNLTRLSNAGISCPKPHLLRGHVLVMEFIGNDGWPAPLLKDSKDLTNSKYRELYLECILMIRRMFHDCKLVHADLSEYNLLYHKEHLVVIDVSQSVEHDHPRALDFLRKDCTNVNDFFRRKGVPSMNVRELFDFVTDVTINDSNIDKYLEKIMSIAANRSIKEADLNVLLQSNDDEVFKQSYIPRTLDEVKSFERDYDNAKKGSTEGVLYQTITGINTDLSGVRKVPDILQLDDSNSSNDDDMDYSSDGGDENHMAEKPRVISRRNMTKEEKKIHKKMVKEQNRDRRTEKTPKHIKKRREKLARNKHAK</sequence>
<comment type="similarity">
    <text evidence="3 18">Belongs to the protein kinase superfamily. RIO-type Ser/Thr kinase family.</text>
</comment>
<keyword evidence="9 18" id="KW-0808">Transferase</keyword>
<dbReference type="InterPro" id="IPR011009">
    <property type="entry name" value="Kinase-like_dom_sf"/>
</dbReference>
<evidence type="ECO:0000256" key="11">
    <source>
        <dbReference type="ARBA" id="ARBA00022741"/>
    </source>
</evidence>
<evidence type="ECO:0000256" key="10">
    <source>
        <dbReference type="ARBA" id="ARBA00022723"/>
    </source>
</evidence>
<evidence type="ECO:0000256" key="13">
    <source>
        <dbReference type="ARBA" id="ARBA00022801"/>
    </source>
</evidence>
<dbReference type="EC" id="2.7.11.1" evidence="4 18"/>
<evidence type="ECO:0000256" key="14">
    <source>
        <dbReference type="ARBA" id="ARBA00022840"/>
    </source>
</evidence>
<dbReference type="InterPro" id="IPR017407">
    <property type="entry name" value="Ser/Thr_kinase_Rio1"/>
</dbReference>
<dbReference type="Pfam" id="PF01163">
    <property type="entry name" value="RIO1"/>
    <property type="match status" value="1"/>
</dbReference>
<evidence type="ECO:0000259" key="20">
    <source>
        <dbReference type="SMART" id="SM00090"/>
    </source>
</evidence>
<comment type="cofactor">
    <cofactor evidence="1">
        <name>Mg(2+)</name>
        <dbReference type="ChEBI" id="CHEBI:18420"/>
    </cofactor>
</comment>
<comment type="caution">
    <text evidence="21">The sequence shown here is derived from an EMBL/GenBank/DDBJ whole genome shotgun (WGS) entry which is preliminary data.</text>
</comment>
<dbReference type="InterPro" id="IPR018934">
    <property type="entry name" value="RIO_dom"/>
</dbReference>
<dbReference type="InterPro" id="IPR000687">
    <property type="entry name" value="RIO_kinase"/>
</dbReference>
<keyword evidence="12 18" id="KW-0418">Kinase</keyword>
<evidence type="ECO:0000256" key="1">
    <source>
        <dbReference type="ARBA" id="ARBA00001946"/>
    </source>
</evidence>
<dbReference type="InterPro" id="IPR018935">
    <property type="entry name" value="RIO_kinase_CS"/>
</dbReference>